<dbReference type="InterPro" id="IPR002110">
    <property type="entry name" value="Ankyrin_rpt"/>
</dbReference>
<evidence type="ECO:0000256" key="2">
    <source>
        <dbReference type="ARBA" id="ARBA00023043"/>
    </source>
</evidence>
<keyword evidence="1" id="KW-0677">Repeat</keyword>
<comment type="caution">
    <text evidence="4">The sequence shown here is derived from an EMBL/GenBank/DDBJ whole genome shotgun (WGS) entry which is preliminary data.</text>
</comment>
<dbReference type="Pfam" id="PF13637">
    <property type="entry name" value="Ank_4"/>
    <property type="match status" value="1"/>
</dbReference>
<dbReference type="PROSITE" id="PS50088">
    <property type="entry name" value="ANK_REPEAT"/>
    <property type="match status" value="1"/>
</dbReference>
<dbReference type="SUPFAM" id="SSF48403">
    <property type="entry name" value="Ankyrin repeat"/>
    <property type="match status" value="1"/>
</dbReference>
<keyword evidence="2 3" id="KW-0040">ANK repeat</keyword>
<proteinExistence type="predicted"/>
<name>A0AAV0VCJ6_9STRA</name>
<dbReference type="PANTHER" id="PTHR24198">
    <property type="entry name" value="ANKYRIN REPEAT AND PROTEIN KINASE DOMAIN-CONTAINING PROTEIN"/>
    <property type="match status" value="1"/>
</dbReference>
<evidence type="ECO:0000256" key="1">
    <source>
        <dbReference type="ARBA" id="ARBA00022737"/>
    </source>
</evidence>
<dbReference type="SMART" id="SM00248">
    <property type="entry name" value="ANK"/>
    <property type="match status" value="4"/>
</dbReference>
<dbReference type="Gene3D" id="1.25.40.20">
    <property type="entry name" value="Ankyrin repeat-containing domain"/>
    <property type="match status" value="2"/>
</dbReference>
<evidence type="ECO:0000313" key="5">
    <source>
        <dbReference type="Proteomes" id="UP001162029"/>
    </source>
</evidence>
<dbReference type="AlphaFoldDB" id="A0AAV0VCJ6"/>
<dbReference type="InterPro" id="IPR036770">
    <property type="entry name" value="Ankyrin_rpt-contain_sf"/>
</dbReference>
<sequence length="177" mass="19684">MVQMLLQLGAGECHLAGGRKKYARTPLHEAAINGHLDVCRLLVKFGLLVDYHNTRGRTPLMYAVKGNYVELARYFVREASANANEKNETSVTALYIACQDGHEEMVNFLVQEANVDVNLSNRTNHAPLHEAVSGGFTRIVDFMRNGADKYVVDKMGVTVWQGSRQWVCGYVRVASPA</sequence>
<dbReference type="EMBL" id="CANTFM010002106">
    <property type="protein sequence ID" value="CAI5744474.1"/>
    <property type="molecule type" value="Genomic_DNA"/>
</dbReference>
<reference evidence="4" key="1">
    <citation type="submission" date="2022-12" db="EMBL/GenBank/DDBJ databases">
        <authorList>
            <person name="Webb A."/>
        </authorList>
    </citation>
    <scope>NUCLEOTIDE SEQUENCE</scope>
    <source>
        <strain evidence="4">Pd1</strain>
    </source>
</reference>
<evidence type="ECO:0000256" key="3">
    <source>
        <dbReference type="PROSITE-ProRule" id="PRU00023"/>
    </source>
</evidence>
<dbReference type="Proteomes" id="UP001162029">
    <property type="component" value="Unassembled WGS sequence"/>
</dbReference>
<dbReference type="Pfam" id="PF12796">
    <property type="entry name" value="Ank_2"/>
    <property type="match status" value="1"/>
</dbReference>
<evidence type="ECO:0008006" key="6">
    <source>
        <dbReference type="Google" id="ProtNLM"/>
    </source>
</evidence>
<organism evidence="4 5">
    <name type="scientific">Peronospora destructor</name>
    <dbReference type="NCBI Taxonomy" id="86335"/>
    <lineage>
        <taxon>Eukaryota</taxon>
        <taxon>Sar</taxon>
        <taxon>Stramenopiles</taxon>
        <taxon>Oomycota</taxon>
        <taxon>Peronosporomycetes</taxon>
        <taxon>Peronosporales</taxon>
        <taxon>Peronosporaceae</taxon>
        <taxon>Peronospora</taxon>
    </lineage>
</organism>
<evidence type="ECO:0000313" key="4">
    <source>
        <dbReference type="EMBL" id="CAI5744474.1"/>
    </source>
</evidence>
<dbReference type="PANTHER" id="PTHR24198:SF165">
    <property type="entry name" value="ANKYRIN REPEAT-CONTAINING PROTEIN-RELATED"/>
    <property type="match status" value="1"/>
</dbReference>
<feature type="repeat" description="ANK" evidence="3">
    <location>
        <begin position="22"/>
        <end position="54"/>
    </location>
</feature>
<keyword evidence="5" id="KW-1185">Reference proteome</keyword>
<gene>
    <name evidence="4" type="ORF">PDE001_LOCUS9621</name>
</gene>
<dbReference type="PROSITE" id="PS50297">
    <property type="entry name" value="ANK_REP_REGION"/>
    <property type="match status" value="1"/>
</dbReference>
<protein>
    <recommendedName>
        <fullName evidence="6">Ankyrin repeat protein</fullName>
    </recommendedName>
</protein>
<accession>A0AAV0VCJ6</accession>